<dbReference type="EMBL" id="MU129112">
    <property type="protein sequence ID" value="KAF9506401.1"/>
    <property type="molecule type" value="Genomic_DNA"/>
</dbReference>
<feature type="non-terminal residue" evidence="1">
    <location>
        <position position="60"/>
    </location>
</feature>
<dbReference type="AlphaFoldDB" id="A0A9P6AKC0"/>
<evidence type="ECO:0000313" key="1">
    <source>
        <dbReference type="EMBL" id="KAF9506401.1"/>
    </source>
</evidence>
<feature type="non-terminal residue" evidence="1">
    <location>
        <position position="1"/>
    </location>
</feature>
<protein>
    <recommendedName>
        <fullName evidence="3">Copia protein</fullName>
    </recommendedName>
</protein>
<evidence type="ECO:0000313" key="2">
    <source>
        <dbReference type="Proteomes" id="UP000886523"/>
    </source>
</evidence>
<proteinExistence type="predicted"/>
<name>A0A9P6AKC0_9AGAM</name>
<sequence length="60" mass="6934">TKHIHIWFHYTRQLITKGDVLVSYCPTESMIMDILTKNLNQDHHQKFTKALGLVLHSSGS</sequence>
<dbReference type="OrthoDB" id="3344688at2759"/>
<evidence type="ECO:0008006" key="3">
    <source>
        <dbReference type="Google" id="ProtNLM"/>
    </source>
</evidence>
<accession>A0A9P6AKC0</accession>
<dbReference type="Proteomes" id="UP000886523">
    <property type="component" value="Unassembled WGS sequence"/>
</dbReference>
<organism evidence="1 2">
    <name type="scientific">Hydnum rufescens UP504</name>
    <dbReference type="NCBI Taxonomy" id="1448309"/>
    <lineage>
        <taxon>Eukaryota</taxon>
        <taxon>Fungi</taxon>
        <taxon>Dikarya</taxon>
        <taxon>Basidiomycota</taxon>
        <taxon>Agaricomycotina</taxon>
        <taxon>Agaricomycetes</taxon>
        <taxon>Cantharellales</taxon>
        <taxon>Hydnaceae</taxon>
        <taxon>Hydnum</taxon>
    </lineage>
</organism>
<gene>
    <name evidence="1" type="ORF">BS47DRAFT_1282772</name>
</gene>
<comment type="caution">
    <text evidence="1">The sequence shown here is derived from an EMBL/GenBank/DDBJ whole genome shotgun (WGS) entry which is preliminary data.</text>
</comment>
<reference evidence="1" key="1">
    <citation type="journal article" date="2020" name="Nat. Commun.">
        <title>Large-scale genome sequencing of mycorrhizal fungi provides insights into the early evolution of symbiotic traits.</title>
        <authorList>
            <person name="Miyauchi S."/>
            <person name="Kiss E."/>
            <person name="Kuo A."/>
            <person name="Drula E."/>
            <person name="Kohler A."/>
            <person name="Sanchez-Garcia M."/>
            <person name="Morin E."/>
            <person name="Andreopoulos B."/>
            <person name="Barry K.W."/>
            <person name="Bonito G."/>
            <person name="Buee M."/>
            <person name="Carver A."/>
            <person name="Chen C."/>
            <person name="Cichocki N."/>
            <person name="Clum A."/>
            <person name="Culley D."/>
            <person name="Crous P.W."/>
            <person name="Fauchery L."/>
            <person name="Girlanda M."/>
            <person name="Hayes R.D."/>
            <person name="Keri Z."/>
            <person name="LaButti K."/>
            <person name="Lipzen A."/>
            <person name="Lombard V."/>
            <person name="Magnuson J."/>
            <person name="Maillard F."/>
            <person name="Murat C."/>
            <person name="Nolan M."/>
            <person name="Ohm R.A."/>
            <person name="Pangilinan J."/>
            <person name="Pereira M.F."/>
            <person name="Perotto S."/>
            <person name="Peter M."/>
            <person name="Pfister S."/>
            <person name="Riley R."/>
            <person name="Sitrit Y."/>
            <person name="Stielow J.B."/>
            <person name="Szollosi G."/>
            <person name="Zifcakova L."/>
            <person name="Stursova M."/>
            <person name="Spatafora J.W."/>
            <person name="Tedersoo L."/>
            <person name="Vaario L.M."/>
            <person name="Yamada A."/>
            <person name="Yan M."/>
            <person name="Wang P."/>
            <person name="Xu J."/>
            <person name="Bruns T."/>
            <person name="Baldrian P."/>
            <person name="Vilgalys R."/>
            <person name="Dunand C."/>
            <person name="Henrissat B."/>
            <person name="Grigoriev I.V."/>
            <person name="Hibbett D."/>
            <person name="Nagy L.G."/>
            <person name="Martin F.M."/>
        </authorList>
    </citation>
    <scope>NUCLEOTIDE SEQUENCE</scope>
    <source>
        <strain evidence="1">UP504</strain>
    </source>
</reference>
<keyword evidence="2" id="KW-1185">Reference proteome</keyword>